<proteinExistence type="predicted"/>
<protein>
    <submittedName>
        <fullName evidence="3">Prepilin peptidase</fullName>
        <ecNumber evidence="3">3.4.23.43</ecNumber>
    </submittedName>
</protein>
<dbReference type="EC" id="3.4.23.43" evidence="3"/>
<evidence type="ECO:0000313" key="4">
    <source>
        <dbReference type="Proteomes" id="UP001596056"/>
    </source>
</evidence>
<dbReference type="RefSeq" id="WP_342454205.1">
    <property type="nucleotide sequence ID" value="NZ_JAGGJP010000016.1"/>
</dbReference>
<reference evidence="4" key="1">
    <citation type="journal article" date="2019" name="Int. J. Syst. Evol. Microbiol.">
        <title>The Global Catalogue of Microorganisms (GCM) 10K type strain sequencing project: providing services to taxonomists for standard genome sequencing and annotation.</title>
        <authorList>
            <consortium name="The Broad Institute Genomics Platform"/>
            <consortium name="The Broad Institute Genome Sequencing Center for Infectious Disease"/>
            <person name="Wu L."/>
            <person name="Ma J."/>
        </authorList>
    </citation>
    <scope>NUCLEOTIDE SEQUENCE [LARGE SCALE GENOMIC DNA]</scope>
    <source>
        <strain evidence="4">KACC 11588</strain>
    </source>
</reference>
<feature type="transmembrane region" description="Helical" evidence="1">
    <location>
        <begin position="95"/>
        <end position="122"/>
    </location>
</feature>
<evidence type="ECO:0000313" key="3">
    <source>
        <dbReference type="EMBL" id="MFC5567672.1"/>
    </source>
</evidence>
<dbReference type="Pfam" id="PF01478">
    <property type="entry name" value="Peptidase_A24"/>
    <property type="match status" value="1"/>
</dbReference>
<feature type="transmembrane region" description="Helical" evidence="1">
    <location>
        <begin position="147"/>
        <end position="166"/>
    </location>
</feature>
<dbReference type="GO" id="GO:0004190">
    <property type="term" value="F:aspartic-type endopeptidase activity"/>
    <property type="evidence" value="ECO:0007669"/>
    <property type="project" value="UniProtKB-EC"/>
</dbReference>
<dbReference type="EMBL" id="JBHSNA010000017">
    <property type="protein sequence ID" value="MFC5567672.1"/>
    <property type="molecule type" value="Genomic_DNA"/>
</dbReference>
<dbReference type="Proteomes" id="UP001596056">
    <property type="component" value="Unassembled WGS sequence"/>
</dbReference>
<accession>A0ABW0SFV1</accession>
<feature type="transmembrane region" description="Helical" evidence="1">
    <location>
        <begin position="6"/>
        <end position="24"/>
    </location>
</feature>
<feature type="transmembrane region" description="Helical" evidence="1">
    <location>
        <begin position="36"/>
        <end position="60"/>
    </location>
</feature>
<organism evidence="3 4">
    <name type="scientific">Rubellimicrobium aerolatum</name>
    <dbReference type="NCBI Taxonomy" id="490979"/>
    <lineage>
        <taxon>Bacteria</taxon>
        <taxon>Pseudomonadati</taxon>
        <taxon>Pseudomonadota</taxon>
        <taxon>Alphaproteobacteria</taxon>
        <taxon>Rhodobacterales</taxon>
        <taxon>Roseobacteraceae</taxon>
        <taxon>Rubellimicrobium</taxon>
    </lineage>
</organism>
<dbReference type="Gene3D" id="1.20.120.1220">
    <property type="match status" value="1"/>
</dbReference>
<sequence length="167" mass="16922">MGTPPEVAIAFLPLVLPVAAWAAWSDLARMTIPNRAVLALIAVFAAGGLLLTALGAWSLADWAGRAAHLPVVLLVGLALHAAGQAGAGDAKLAAVAAPFVAAGDLGAVLRLLLTVLLVAWALHRLARRTVGPRLAPGWASWAPGPRFPMGIVLSATLVAYLALAALG</sequence>
<keyword evidence="1" id="KW-1133">Transmembrane helix</keyword>
<name>A0ABW0SFV1_9RHOB</name>
<evidence type="ECO:0000256" key="1">
    <source>
        <dbReference type="SAM" id="Phobius"/>
    </source>
</evidence>
<comment type="caution">
    <text evidence="3">The sequence shown here is derived from an EMBL/GenBank/DDBJ whole genome shotgun (WGS) entry which is preliminary data.</text>
</comment>
<evidence type="ECO:0000259" key="2">
    <source>
        <dbReference type="Pfam" id="PF01478"/>
    </source>
</evidence>
<keyword evidence="4" id="KW-1185">Reference proteome</keyword>
<feature type="domain" description="Prepilin type IV endopeptidase peptidase" evidence="2">
    <location>
        <begin position="16"/>
        <end position="118"/>
    </location>
</feature>
<feature type="transmembrane region" description="Helical" evidence="1">
    <location>
        <begin position="66"/>
        <end position="83"/>
    </location>
</feature>
<keyword evidence="1" id="KW-0812">Transmembrane</keyword>
<dbReference type="InterPro" id="IPR000045">
    <property type="entry name" value="Prepilin_IV_endopep_pep"/>
</dbReference>
<gene>
    <name evidence="3" type="ORF">ACFPOC_14760</name>
</gene>
<keyword evidence="3" id="KW-0378">Hydrolase</keyword>
<keyword evidence="1" id="KW-0472">Membrane</keyword>